<evidence type="ECO:0000313" key="2">
    <source>
        <dbReference type="EMBL" id="QUN05460.1"/>
    </source>
</evidence>
<evidence type="ECO:0008006" key="4">
    <source>
        <dbReference type="Google" id="ProtNLM"/>
    </source>
</evidence>
<name>A0ABX7YRR3_9GAMM</name>
<feature type="chain" id="PRO_5046169932" description="Lipoprotein" evidence="1">
    <location>
        <begin position="24"/>
        <end position="129"/>
    </location>
</feature>
<reference evidence="2 3" key="1">
    <citation type="submission" date="2021-04" db="EMBL/GenBank/DDBJ databases">
        <title>Novel species identification of genus Shewanella.</title>
        <authorList>
            <person name="Liu G."/>
        </authorList>
    </citation>
    <scope>NUCLEOTIDE SEQUENCE [LARGE SCALE GENOMIC DNA]</scope>
    <source>
        <strain evidence="2 3">FJAT-54481</strain>
    </source>
</reference>
<dbReference type="RefSeq" id="WP_212594491.1">
    <property type="nucleotide sequence ID" value="NZ_CP073587.1"/>
</dbReference>
<evidence type="ECO:0000313" key="3">
    <source>
        <dbReference type="Proteomes" id="UP000679575"/>
    </source>
</evidence>
<dbReference type="EMBL" id="CP073587">
    <property type="protein sequence ID" value="QUN05460.1"/>
    <property type="molecule type" value="Genomic_DNA"/>
</dbReference>
<dbReference type="Proteomes" id="UP000679575">
    <property type="component" value="Chromosome"/>
</dbReference>
<keyword evidence="3" id="KW-1185">Reference proteome</keyword>
<protein>
    <recommendedName>
        <fullName evidence="4">Lipoprotein</fullName>
    </recommendedName>
</protein>
<organism evidence="2 3">
    <name type="scientific">Shewanella yunxiaonensis</name>
    <dbReference type="NCBI Taxonomy" id="2829809"/>
    <lineage>
        <taxon>Bacteria</taxon>
        <taxon>Pseudomonadati</taxon>
        <taxon>Pseudomonadota</taxon>
        <taxon>Gammaproteobacteria</taxon>
        <taxon>Alteromonadales</taxon>
        <taxon>Shewanellaceae</taxon>
        <taxon>Shewanella</taxon>
    </lineage>
</organism>
<dbReference type="PROSITE" id="PS51257">
    <property type="entry name" value="PROKAR_LIPOPROTEIN"/>
    <property type="match status" value="1"/>
</dbReference>
<evidence type="ECO:0000256" key="1">
    <source>
        <dbReference type="SAM" id="SignalP"/>
    </source>
</evidence>
<gene>
    <name evidence="2" type="ORF">KDN34_14900</name>
</gene>
<accession>A0ABX7YRR3</accession>
<feature type="signal peptide" evidence="1">
    <location>
        <begin position="1"/>
        <end position="23"/>
    </location>
</feature>
<proteinExistence type="predicted"/>
<sequence>MRLSKLVLSIFIILAGCQSTPYAVIDGGRKVSSDDNNYEVRVKVIDGKQIFSNNTKINIEPGPHLILLETTKKHRGRSETREAWFPIEAKPCTKYRVTAQYENSLSEFWEVNLIETTEIPSCEIGENKS</sequence>
<keyword evidence="1" id="KW-0732">Signal</keyword>